<comment type="caution">
    <text evidence="5">The sequence shown here is derived from an EMBL/GenBank/DDBJ whole genome shotgun (WGS) entry which is preliminary data.</text>
</comment>
<dbReference type="RefSeq" id="WP_277862536.1">
    <property type="nucleotide sequence ID" value="NZ_JARRAG010000002.1"/>
</dbReference>
<dbReference type="PROSITE" id="PS00670">
    <property type="entry name" value="D_2_HYDROXYACID_DH_2"/>
    <property type="match status" value="1"/>
</dbReference>
<evidence type="ECO:0000313" key="6">
    <source>
        <dbReference type="Proteomes" id="UP001216907"/>
    </source>
</evidence>
<organism evidence="5 6">
    <name type="scientific">Paludisphaera mucosa</name>
    <dbReference type="NCBI Taxonomy" id="3030827"/>
    <lineage>
        <taxon>Bacteria</taxon>
        <taxon>Pseudomonadati</taxon>
        <taxon>Planctomycetota</taxon>
        <taxon>Planctomycetia</taxon>
        <taxon>Isosphaerales</taxon>
        <taxon>Isosphaeraceae</taxon>
        <taxon>Paludisphaera</taxon>
    </lineage>
</organism>
<dbReference type="InterPro" id="IPR029753">
    <property type="entry name" value="D-isomer_DH_CS"/>
</dbReference>
<dbReference type="PANTHER" id="PTHR42938:SF9">
    <property type="entry name" value="FORMATE DEHYDROGENASE 1"/>
    <property type="match status" value="1"/>
</dbReference>
<dbReference type="InterPro" id="IPR006140">
    <property type="entry name" value="D-isomer_DH_NAD-bd"/>
</dbReference>
<evidence type="ECO:0000259" key="4">
    <source>
        <dbReference type="Pfam" id="PF02826"/>
    </source>
</evidence>
<dbReference type="Proteomes" id="UP001216907">
    <property type="component" value="Unassembled WGS sequence"/>
</dbReference>
<evidence type="ECO:0000313" key="5">
    <source>
        <dbReference type="EMBL" id="MDG3006236.1"/>
    </source>
</evidence>
<feature type="domain" description="D-isomer specific 2-hydroxyacid dehydrogenase catalytic" evidence="3">
    <location>
        <begin position="39"/>
        <end position="315"/>
    </location>
</feature>
<comment type="similarity">
    <text evidence="2">Belongs to the D-isomer specific 2-hydroxyacid dehydrogenase family.</text>
</comment>
<accession>A0ABT6FFG2</accession>
<dbReference type="Gene3D" id="3.40.50.720">
    <property type="entry name" value="NAD(P)-binding Rossmann-like Domain"/>
    <property type="match status" value="2"/>
</dbReference>
<protein>
    <submittedName>
        <fullName evidence="5">Phosphoglycerate dehydrogenase</fullName>
    </submittedName>
</protein>
<dbReference type="SUPFAM" id="SSF51735">
    <property type="entry name" value="NAD(P)-binding Rossmann-fold domains"/>
    <property type="match status" value="1"/>
</dbReference>
<gene>
    <name evidence="5" type="ORF">PZE19_20900</name>
</gene>
<keyword evidence="1 2" id="KW-0560">Oxidoreductase</keyword>
<name>A0ABT6FFG2_9BACT</name>
<evidence type="ECO:0000256" key="1">
    <source>
        <dbReference type="ARBA" id="ARBA00023002"/>
    </source>
</evidence>
<dbReference type="SUPFAM" id="SSF52283">
    <property type="entry name" value="Formate/glycerate dehydrogenase catalytic domain-like"/>
    <property type="match status" value="1"/>
</dbReference>
<evidence type="ECO:0000256" key="2">
    <source>
        <dbReference type="RuleBase" id="RU003719"/>
    </source>
</evidence>
<keyword evidence="6" id="KW-1185">Reference proteome</keyword>
<dbReference type="Pfam" id="PF02826">
    <property type="entry name" value="2-Hacid_dh_C"/>
    <property type="match status" value="1"/>
</dbReference>
<evidence type="ECO:0000259" key="3">
    <source>
        <dbReference type="Pfam" id="PF00389"/>
    </source>
</evidence>
<proteinExistence type="inferred from homology"/>
<reference evidence="5 6" key="1">
    <citation type="submission" date="2023-03" db="EMBL/GenBank/DDBJ databases">
        <title>Paludisphaera mucosa sp. nov. a novel planctomycete from northern fen.</title>
        <authorList>
            <person name="Ivanova A."/>
        </authorList>
    </citation>
    <scope>NUCLEOTIDE SEQUENCE [LARGE SCALE GENOMIC DNA]</scope>
    <source>
        <strain evidence="5 6">Pla2</strain>
    </source>
</reference>
<feature type="domain" description="D-isomer specific 2-hydroxyacid dehydrogenase NAD-binding" evidence="4">
    <location>
        <begin position="112"/>
        <end position="285"/>
    </location>
</feature>
<dbReference type="Pfam" id="PF00389">
    <property type="entry name" value="2-Hacid_dh"/>
    <property type="match status" value="1"/>
</dbReference>
<dbReference type="CDD" id="cd12172">
    <property type="entry name" value="PGDH_like_2"/>
    <property type="match status" value="1"/>
</dbReference>
<dbReference type="PANTHER" id="PTHR42938">
    <property type="entry name" value="FORMATE DEHYDROGENASE 1"/>
    <property type="match status" value="1"/>
</dbReference>
<dbReference type="EMBL" id="JARRAG010000002">
    <property type="protein sequence ID" value="MDG3006236.1"/>
    <property type="molecule type" value="Genomic_DNA"/>
</dbReference>
<dbReference type="InterPro" id="IPR006139">
    <property type="entry name" value="D-isomer_2_OHA_DH_cat_dom"/>
</dbReference>
<dbReference type="InterPro" id="IPR036291">
    <property type="entry name" value="NAD(P)-bd_dom_sf"/>
</dbReference>
<sequence length="327" mass="34812">MPSVLICQYMLRNRPGRFRDILTNAGFEPIDAVGGNILTADDLRTWLPRVEAVIVGGERLTPELFAVAPRLRVAARTGVGYDGINLPAARAHGVVVTITPGANHESVAEHVFAMLLALTRDVVSNDATIHAGGWDRRVGVPIRGKIMGLYGLGRIGRAVAVRARAFGMRVVAHDLQPPAEADALLEIKRVTVEELLAVADVVSLHIPLTAETRNLVDERFLAGMKPGAYLINTARGGMVVDADLRSALESGRLAGAGLDVFHQEPPAPGCPLLGAPNLILSPHVGGTDAGAMEEMAQGAAQCIVDLYQGRWPSPCVVDGSLRDGWTW</sequence>